<feature type="domain" description="DUF6801" evidence="2">
    <location>
        <begin position="44"/>
        <end position="173"/>
    </location>
</feature>
<evidence type="ECO:0000256" key="1">
    <source>
        <dbReference type="SAM" id="MobiDB-lite"/>
    </source>
</evidence>
<reference evidence="3" key="1">
    <citation type="submission" date="2022-10" db="EMBL/GenBank/DDBJ databases">
        <title>The complete genomes of actinobacterial strains from the NBC collection.</title>
        <authorList>
            <person name="Joergensen T.S."/>
            <person name="Alvarez Arevalo M."/>
            <person name="Sterndorff E.B."/>
            <person name="Faurdal D."/>
            <person name="Vuksanovic O."/>
            <person name="Mourched A.-S."/>
            <person name="Charusanti P."/>
            <person name="Shaw S."/>
            <person name="Blin K."/>
            <person name="Weber T."/>
        </authorList>
    </citation>
    <scope>NUCLEOTIDE SEQUENCE</scope>
    <source>
        <strain evidence="3">NBC_00668</strain>
    </source>
</reference>
<organism evidence="3 4">
    <name type="scientific">Streptomyces melanogenes</name>
    <dbReference type="NCBI Taxonomy" id="67326"/>
    <lineage>
        <taxon>Bacteria</taxon>
        <taxon>Bacillati</taxon>
        <taxon>Actinomycetota</taxon>
        <taxon>Actinomycetes</taxon>
        <taxon>Kitasatosporales</taxon>
        <taxon>Streptomycetaceae</taxon>
        <taxon>Streptomyces</taxon>
    </lineage>
</organism>
<dbReference type="EMBL" id="CP109019">
    <property type="protein sequence ID" value="WUT86250.1"/>
    <property type="molecule type" value="Genomic_DNA"/>
</dbReference>
<feature type="region of interest" description="Disordered" evidence="1">
    <location>
        <begin position="165"/>
        <end position="211"/>
    </location>
</feature>
<proteinExistence type="predicted"/>
<evidence type="ECO:0000259" key="2">
    <source>
        <dbReference type="Pfam" id="PF20611"/>
    </source>
</evidence>
<dbReference type="RefSeq" id="WP_329402519.1">
    <property type="nucleotide sequence ID" value="NZ_CP109019.1"/>
</dbReference>
<name>A0ABZ1XRR4_9ACTN</name>
<feature type="region of interest" description="Disordered" evidence="1">
    <location>
        <begin position="235"/>
        <end position="303"/>
    </location>
</feature>
<accession>A0ABZ1XRR4</accession>
<feature type="compositionally biased region" description="Low complexity" evidence="1">
    <location>
        <begin position="165"/>
        <end position="176"/>
    </location>
</feature>
<protein>
    <recommendedName>
        <fullName evidence="2">DUF6801 domain-containing protein</fullName>
    </recommendedName>
</protein>
<dbReference type="InterPro" id="IPR046542">
    <property type="entry name" value="DUF6801"/>
</dbReference>
<dbReference type="Pfam" id="PF20611">
    <property type="entry name" value="DUF6801"/>
    <property type="match status" value="1"/>
</dbReference>
<evidence type="ECO:0000313" key="4">
    <source>
        <dbReference type="Proteomes" id="UP001432060"/>
    </source>
</evidence>
<keyword evidence="4" id="KW-1185">Reference proteome</keyword>
<evidence type="ECO:0000313" key="3">
    <source>
        <dbReference type="EMBL" id="WUT86250.1"/>
    </source>
</evidence>
<sequence length="509" mass="51232">MGGAFDRRGAAIAAALGVIALLLGLVPASGTIARDRETGVQAIYDCAAGSVHRAVTVAFTGVFPTGGRPGQPLRAERFTVRPELTPDAVAALLPPGTTEVSGTARLVVEVAQNGASARADWAGLTAPAASGLRPVFTGEVAAITVGAPGEVTLVAGELMLMLQASPAPASPSGPASAPAPTPTSAPGPPSDPAPAPGSSASPGTGAAGGVVRGQLPTTATLVELRCTPASPPAPGLAAWTVTEPSAPSTAPAAPPPSTSAAPQRHRPAIQVGPGPLATAPVCPAEPPAGELDPSRLPKPPPGAVEGHLGASLCVVAVGYATVHKLGSAMVVNDPHDSPGPMHLNLGKRTVSAPDYDESDSVGLLRFPDARSTFLTFGFQPTSARVSFEPEPVTVVNIRRGETFTTTIAYRQYLRIHDVRVNGVPLDVGPRCRTARPFDTVLSGAYNFLTGGVLDGEIAIPPFAGCGSRGEDLSPLFTAALSGPGNAVRIRQGQLAGAGSAPPVPELPRR</sequence>
<feature type="compositionally biased region" description="Pro residues" evidence="1">
    <location>
        <begin position="177"/>
        <end position="195"/>
    </location>
</feature>
<dbReference type="Proteomes" id="UP001432060">
    <property type="component" value="Chromosome"/>
</dbReference>
<gene>
    <name evidence="3" type="ORF">OG515_30655</name>
</gene>